<evidence type="ECO:0000256" key="6">
    <source>
        <dbReference type="HAMAP-Rule" id="MF_01216"/>
    </source>
</evidence>
<dbReference type="GO" id="GO:0009055">
    <property type="term" value="F:electron transfer activity"/>
    <property type="evidence" value="ECO:0007669"/>
    <property type="project" value="UniProtKB-UniRule"/>
</dbReference>
<reference evidence="8 9" key="1">
    <citation type="submission" date="2020-08" db="EMBL/GenBank/DDBJ databases">
        <title>The genome sequence of type strain Novosphingobium piscinae KCTC 42194.</title>
        <authorList>
            <person name="Liu Y."/>
        </authorList>
    </citation>
    <scope>NUCLEOTIDE SEQUENCE [LARGE SCALE GENOMIC DNA]</scope>
    <source>
        <strain evidence="8 9">KCTC 42194</strain>
    </source>
</reference>
<proteinExistence type="inferred from homology"/>
<name>A0A7X1FX21_9SPHN</name>
<sequence length="206" mass="21978">MSRLLHVSASPRGERSRSDKVARRLIAALGAAEVETLDLAATALPAFDGAAIEGRYDLIEGRAVDPAVLAAWDGIRAAVAHFLSFDRIVFSVPMWNFGVPWRLKQYIDVLTQPGLAFTVDAAGVTGLAAGRQAILVCSGALDIRPGQPGAELDFQTAYMRAWLGFIGITDVHEVQVRPTYGSPAEVEAAMDRAYAEADRLAAALNG</sequence>
<dbReference type="RefSeq" id="WP_185677784.1">
    <property type="nucleotide sequence ID" value="NZ_JACLAX010000001.1"/>
</dbReference>
<evidence type="ECO:0000256" key="3">
    <source>
        <dbReference type="ARBA" id="ARBA00023002"/>
    </source>
</evidence>
<dbReference type="HAMAP" id="MF_01216">
    <property type="entry name" value="Azoreductase_type1"/>
    <property type="match status" value="1"/>
</dbReference>
<evidence type="ECO:0000256" key="4">
    <source>
        <dbReference type="ARBA" id="ARBA00023027"/>
    </source>
</evidence>
<dbReference type="InterPro" id="IPR050104">
    <property type="entry name" value="FMN-dep_NADH:Q_OxRdtase_AzoR1"/>
</dbReference>
<organism evidence="8 9">
    <name type="scientific">Novosphingobium piscinae</name>
    <dbReference type="NCBI Taxonomy" id="1507448"/>
    <lineage>
        <taxon>Bacteria</taxon>
        <taxon>Pseudomonadati</taxon>
        <taxon>Pseudomonadota</taxon>
        <taxon>Alphaproteobacteria</taxon>
        <taxon>Sphingomonadales</taxon>
        <taxon>Sphingomonadaceae</taxon>
        <taxon>Novosphingobium</taxon>
    </lineage>
</organism>
<dbReference type="Gene3D" id="3.40.50.360">
    <property type="match status" value="1"/>
</dbReference>
<dbReference type="EC" id="1.6.5.-" evidence="6"/>
<evidence type="ECO:0000259" key="7">
    <source>
        <dbReference type="Pfam" id="PF02525"/>
    </source>
</evidence>
<gene>
    <name evidence="6" type="primary">azoR</name>
    <name evidence="8" type="ORF">H7F53_02055</name>
</gene>
<dbReference type="EMBL" id="JACLAX010000001">
    <property type="protein sequence ID" value="MBC2667927.1"/>
    <property type="molecule type" value="Genomic_DNA"/>
</dbReference>
<dbReference type="Pfam" id="PF02525">
    <property type="entry name" value="Flavodoxin_2"/>
    <property type="match status" value="1"/>
</dbReference>
<keyword evidence="3 6" id="KW-0560">Oxidoreductase</keyword>
<dbReference type="PANTHER" id="PTHR43741:SF4">
    <property type="entry name" value="FMN-DEPENDENT NADH:QUINONE OXIDOREDUCTASE"/>
    <property type="match status" value="1"/>
</dbReference>
<keyword evidence="1 6" id="KW-0285">Flavoprotein</keyword>
<keyword evidence="4 6" id="KW-0520">NAD</keyword>
<feature type="binding site" evidence="6">
    <location>
        <begin position="16"/>
        <end position="18"/>
    </location>
    <ligand>
        <name>FMN</name>
        <dbReference type="ChEBI" id="CHEBI:58210"/>
    </ligand>
</feature>
<evidence type="ECO:0000313" key="9">
    <source>
        <dbReference type="Proteomes" id="UP000551327"/>
    </source>
</evidence>
<protein>
    <recommendedName>
        <fullName evidence="6">FMN dependent NADH:quinone oxidoreductase</fullName>
        <ecNumber evidence="6">1.6.5.-</ecNumber>
    </recommendedName>
    <alternativeName>
        <fullName evidence="6">Azo-dye reductase</fullName>
    </alternativeName>
    <alternativeName>
        <fullName evidence="6">FMN-dependent NADH-azo compound oxidoreductase</fullName>
    </alternativeName>
    <alternativeName>
        <fullName evidence="6">FMN-dependent NADH-azoreductase</fullName>
        <ecNumber evidence="6">1.7.1.17</ecNumber>
    </alternativeName>
</protein>
<comment type="caution">
    <text evidence="8">The sequence shown here is derived from an EMBL/GenBank/DDBJ whole genome shotgun (WGS) entry which is preliminary data.</text>
</comment>
<comment type="cofactor">
    <cofactor evidence="6">
        <name>FMN</name>
        <dbReference type="ChEBI" id="CHEBI:58210"/>
    </cofactor>
    <text evidence="6">Binds 1 FMN per subunit.</text>
</comment>
<comment type="function">
    <text evidence="6">Quinone reductase that provides resistance to thiol-specific stress caused by electrophilic quinones.</text>
</comment>
<dbReference type="InterPro" id="IPR029039">
    <property type="entry name" value="Flavoprotein-like_sf"/>
</dbReference>
<feature type="binding site" evidence="6">
    <location>
        <begin position="94"/>
        <end position="97"/>
    </location>
    <ligand>
        <name>FMN</name>
        <dbReference type="ChEBI" id="CHEBI:58210"/>
    </ligand>
</feature>
<dbReference type="InterPro" id="IPR003680">
    <property type="entry name" value="Flavodoxin_fold"/>
</dbReference>
<comment type="function">
    <text evidence="6">Also exhibits azoreductase activity. Catalyzes the reductive cleavage of the azo bond in aromatic azo compounds to the corresponding amines.</text>
</comment>
<evidence type="ECO:0000256" key="2">
    <source>
        <dbReference type="ARBA" id="ARBA00022643"/>
    </source>
</evidence>
<dbReference type="EC" id="1.7.1.17" evidence="6"/>
<dbReference type="AlphaFoldDB" id="A0A7X1FX21"/>
<comment type="caution">
    <text evidence="6">Lacks conserved residue(s) required for the propagation of feature annotation.</text>
</comment>
<comment type="catalytic activity">
    <reaction evidence="6">
        <text>2 a quinone + NADH + H(+) = 2 a 1,4-benzosemiquinone + NAD(+)</text>
        <dbReference type="Rhea" id="RHEA:65952"/>
        <dbReference type="ChEBI" id="CHEBI:15378"/>
        <dbReference type="ChEBI" id="CHEBI:57540"/>
        <dbReference type="ChEBI" id="CHEBI:57945"/>
        <dbReference type="ChEBI" id="CHEBI:132124"/>
        <dbReference type="ChEBI" id="CHEBI:134225"/>
    </reaction>
</comment>
<dbReference type="GO" id="GO:0016655">
    <property type="term" value="F:oxidoreductase activity, acting on NAD(P)H, quinone or similar compound as acceptor"/>
    <property type="evidence" value="ECO:0007669"/>
    <property type="project" value="InterPro"/>
</dbReference>
<evidence type="ECO:0000313" key="8">
    <source>
        <dbReference type="EMBL" id="MBC2667927.1"/>
    </source>
</evidence>
<dbReference type="Proteomes" id="UP000551327">
    <property type="component" value="Unassembled WGS sequence"/>
</dbReference>
<dbReference type="PANTHER" id="PTHR43741">
    <property type="entry name" value="FMN-DEPENDENT NADH-AZOREDUCTASE 1"/>
    <property type="match status" value="1"/>
</dbReference>
<dbReference type="SUPFAM" id="SSF52218">
    <property type="entry name" value="Flavoproteins"/>
    <property type="match status" value="1"/>
</dbReference>
<dbReference type="GO" id="GO:0016652">
    <property type="term" value="F:oxidoreductase activity, acting on NAD(P)H as acceptor"/>
    <property type="evidence" value="ECO:0007669"/>
    <property type="project" value="UniProtKB-UniRule"/>
</dbReference>
<accession>A0A7X1FX21</accession>
<keyword evidence="9" id="KW-1185">Reference proteome</keyword>
<dbReference type="GO" id="GO:0010181">
    <property type="term" value="F:FMN binding"/>
    <property type="evidence" value="ECO:0007669"/>
    <property type="project" value="UniProtKB-UniRule"/>
</dbReference>
<comment type="catalytic activity">
    <reaction evidence="5">
        <text>N,N-dimethyl-1,4-phenylenediamine + anthranilate + 2 NAD(+) = 2-(4-dimethylaminophenyl)diazenylbenzoate + 2 NADH + 2 H(+)</text>
        <dbReference type="Rhea" id="RHEA:55872"/>
        <dbReference type="ChEBI" id="CHEBI:15378"/>
        <dbReference type="ChEBI" id="CHEBI:15783"/>
        <dbReference type="ChEBI" id="CHEBI:16567"/>
        <dbReference type="ChEBI" id="CHEBI:57540"/>
        <dbReference type="ChEBI" id="CHEBI:57945"/>
        <dbReference type="ChEBI" id="CHEBI:71579"/>
        <dbReference type="EC" id="1.7.1.17"/>
    </reaction>
    <physiologicalReaction direction="right-to-left" evidence="5">
        <dbReference type="Rhea" id="RHEA:55874"/>
    </physiologicalReaction>
</comment>
<evidence type="ECO:0000256" key="5">
    <source>
        <dbReference type="ARBA" id="ARBA00048542"/>
    </source>
</evidence>
<dbReference type="InterPro" id="IPR023048">
    <property type="entry name" value="NADH:quinone_OxRdtase_FMN_depd"/>
</dbReference>
<feature type="binding site" evidence="6">
    <location>
        <position position="10"/>
    </location>
    <ligand>
        <name>FMN</name>
        <dbReference type="ChEBI" id="CHEBI:58210"/>
    </ligand>
</feature>
<comment type="subunit">
    <text evidence="6">Homodimer.</text>
</comment>
<keyword evidence="2 6" id="KW-0288">FMN</keyword>
<feature type="domain" description="Flavodoxin-like fold" evidence="7">
    <location>
        <begin position="3"/>
        <end position="199"/>
    </location>
</feature>
<comment type="similarity">
    <text evidence="6">Belongs to the azoreductase type 1 family.</text>
</comment>
<evidence type="ECO:0000256" key="1">
    <source>
        <dbReference type="ARBA" id="ARBA00022630"/>
    </source>
</evidence>